<dbReference type="Pfam" id="PF01578">
    <property type="entry name" value="Cytochrom_C_asm"/>
    <property type="match status" value="1"/>
</dbReference>
<dbReference type="Proteomes" id="UP000078503">
    <property type="component" value="Unassembled WGS sequence"/>
</dbReference>
<evidence type="ECO:0000259" key="12">
    <source>
        <dbReference type="Pfam" id="PF16327"/>
    </source>
</evidence>
<dbReference type="GO" id="GO:0020037">
    <property type="term" value="F:heme binding"/>
    <property type="evidence" value="ECO:0007669"/>
    <property type="project" value="InterPro"/>
</dbReference>
<feature type="transmembrane region" description="Helical" evidence="10">
    <location>
        <begin position="178"/>
        <end position="198"/>
    </location>
</feature>
<dbReference type="OrthoDB" id="9761451at2"/>
<dbReference type="NCBIfam" id="NF007691">
    <property type="entry name" value="PRK10369.1"/>
    <property type="match status" value="1"/>
</dbReference>
<keyword evidence="8 10" id="KW-0472">Membrane</keyword>
<proteinExistence type="inferred from homology"/>
<comment type="function">
    <text evidence="9">Required for the biogenesis of c-type cytochromes. Possible subunit of a heme lyase.</text>
</comment>
<feature type="transmembrane region" description="Helical" evidence="10">
    <location>
        <begin position="426"/>
        <end position="445"/>
    </location>
</feature>
<reference evidence="13 14" key="1">
    <citation type="submission" date="2016-03" db="EMBL/GenBank/DDBJ databases">
        <title>Photobacterium proteolyticum sp. nov. a protease producing bacterium isolated from ocean sediments of Laizhou Bay.</title>
        <authorList>
            <person name="Li Y."/>
        </authorList>
    </citation>
    <scope>NUCLEOTIDE SEQUENCE [LARGE SCALE GENOMIC DNA]</scope>
    <source>
        <strain evidence="13 14">R-40508</strain>
    </source>
</reference>
<keyword evidence="7 10" id="KW-1133">Transmembrane helix</keyword>
<feature type="transmembrane region" description="Helical" evidence="10">
    <location>
        <begin position="353"/>
        <end position="374"/>
    </location>
</feature>
<dbReference type="InterPro" id="IPR032523">
    <property type="entry name" value="CcmF_C"/>
</dbReference>
<dbReference type="InterPro" id="IPR003568">
    <property type="entry name" value="Cyt_c_biogenesis_CcmF"/>
</dbReference>
<evidence type="ECO:0000256" key="9">
    <source>
        <dbReference type="ARBA" id="ARBA00037230"/>
    </source>
</evidence>
<keyword evidence="3" id="KW-1003">Cell membrane</keyword>
<feature type="domain" description="Cytochrome c-type biogenesis protein CcmF C-terminal" evidence="12">
    <location>
        <begin position="316"/>
        <end position="639"/>
    </location>
</feature>
<evidence type="ECO:0000256" key="10">
    <source>
        <dbReference type="SAM" id="Phobius"/>
    </source>
</evidence>
<evidence type="ECO:0000256" key="3">
    <source>
        <dbReference type="ARBA" id="ARBA00022475"/>
    </source>
</evidence>
<feature type="transmembrane region" description="Helical" evidence="10">
    <location>
        <begin position="314"/>
        <end position="332"/>
    </location>
</feature>
<keyword evidence="6" id="KW-0201">Cytochrome c-type biogenesis</keyword>
<organism evidence="13 14">
    <name type="scientific">Photobacterium jeanii</name>
    <dbReference type="NCBI Taxonomy" id="858640"/>
    <lineage>
        <taxon>Bacteria</taxon>
        <taxon>Pseudomonadati</taxon>
        <taxon>Pseudomonadota</taxon>
        <taxon>Gammaproteobacteria</taxon>
        <taxon>Vibrionales</taxon>
        <taxon>Vibrionaceae</taxon>
        <taxon>Photobacterium</taxon>
    </lineage>
</organism>
<evidence type="ECO:0000256" key="6">
    <source>
        <dbReference type="ARBA" id="ARBA00022748"/>
    </source>
</evidence>
<feature type="transmembrane region" description="Helical" evidence="10">
    <location>
        <begin position="41"/>
        <end position="62"/>
    </location>
</feature>
<name>A0A178KPV4_9GAMM</name>
<feature type="transmembrane region" description="Helical" evidence="10">
    <location>
        <begin position="274"/>
        <end position="294"/>
    </location>
</feature>
<evidence type="ECO:0000259" key="11">
    <source>
        <dbReference type="Pfam" id="PF01578"/>
    </source>
</evidence>
<evidence type="ECO:0000256" key="4">
    <source>
        <dbReference type="ARBA" id="ARBA00022519"/>
    </source>
</evidence>
<keyword evidence="4" id="KW-0997">Cell inner membrane</keyword>
<keyword evidence="14" id="KW-1185">Reference proteome</keyword>
<comment type="similarity">
    <text evidence="2">Belongs to the CcmF/CycK/Ccl1/NrfE/CcsA family.</text>
</comment>
<accession>A0A178KPV4</accession>
<feature type="transmembrane region" description="Helical" evidence="10">
    <location>
        <begin position="125"/>
        <end position="148"/>
    </location>
</feature>
<feature type="transmembrane region" description="Helical" evidence="10">
    <location>
        <begin position="451"/>
        <end position="471"/>
    </location>
</feature>
<comment type="subcellular location">
    <subcellularLocation>
        <location evidence="1">Cell inner membrane</location>
        <topology evidence="1">Multi-pass membrane protein</topology>
    </subcellularLocation>
</comment>
<evidence type="ECO:0000256" key="2">
    <source>
        <dbReference type="ARBA" id="ARBA00009186"/>
    </source>
</evidence>
<dbReference type="RefSeq" id="WP_068329549.1">
    <property type="nucleotide sequence ID" value="NZ_LVHF01000012.1"/>
</dbReference>
<dbReference type="EMBL" id="LVHF01000012">
    <property type="protein sequence ID" value="OAN18582.1"/>
    <property type="molecule type" value="Genomic_DNA"/>
</dbReference>
<feature type="transmembrane region" description="Helical" evidence="10">
    <location>
        <begin position="96"/>
        <end position="113"/>
    </location>
</feature>
<comment type="caution">
    <text evidence="13">The sequence shown here is derived from an EMBL/GenBank/DDBJ whole genome shotgun (WGS) entry which is preliminary data.</text>
</comment>
<dbReference type="AlphaFoldDB" id="A0A178KPV4"/>
<feature type="transmembrane region" description="Helical" evidence="10">
    <location>
        <begin position="6"/>
        <end position="29"/>
    </location>
</feature>
<evidence type="ECO:0000313" key="13">
    <source>
        <dbReference type="EMBL" id="OAN18582.1"/>
    </source>
</evidence>
<dbReference type="PANTHER" id="PTHR43653">
    <property type="entry name" value="CYTOCHROME C ASSEMBLY PROTEIN-RELATED"/>
    <property type="match status" value="1"/>
</dbReference>
<dbReference type="GO" id="GO:0015232">
    <property type="term" value="F:heme transmembrane transporter activity"/>
    <property type="evidence" value="ECO:0007669"/>
    <property type="project" value="InterPro"/>
</dbReference>
<dbReference type="Pfam" id="PF16327">
    <property type="entry name" value="CcmF_C"/>
    <property type="match status" value="1"/>
</dbReference>
<dbReference type="GO" id="GO:0005886">
    <property type="term" value="C:plasma membrane"/>
    <property type="evidence" value="ECO:0007669"/>
    <property type="project" value="UniProtKB-SubCell"/>
</dbReference>
<feature type="domain" description="Cytochrome c assembly protein" evidence="11">
    <location>
        <begin position="89"/>
        <end position="296"/>
    </location>
</feature>
<feature type="transmembrane region" description="Helical" evidence="10">
    <location>
        <begin position="394"/>
        <end position="414"/>
    </location>
</feature>
<dbReference type="NCBIfam" id="TIGR00353">
    <property type="entry name" value="nrfE"/>
    <property type="match status" value="1"/>
</dbReference>
<gene>
    <name evidence="13" type="ORF">A3K86_06765</name>
</gene>
<keyword evidence="5 10" id="KW-0812">Transmembrane</keyword>
<dbReference type="InterPro" id="IPR002541">
    <property type="entry name" value="Cyt_c_assembly"/>
</dbReference>
<dbReference type="STRING" id="858640.A3K86_06765"/>
<evidence type="ECO:0000256" key="1">
    <source>
        <dbReference type="ARBA" id="ARBA00004429"/>
    </source>
</evidence>
<dbReference type="PRINTS" id="PR01410">
    <property type="entry name" value="CCBIOGENESIS"/>
</dbReference>
<dbReference type="GO" id="GO:0017004">
    <property type="term" value="P:cytochrome complex assembly"/>
    <property type="evidence" value="ECO:0007669"/>
    <property type="project" value="UniProtKB-KW"/>
</dbReference>
<evidence type="ECO:0000256" key="7">
    <source>
        <dbReference type="ARBA" id="ARBA00022989"/>
    </source>
</evidence>
<dbReference type="InterPro" id="IPR003567">
    <property type="entry name" value="Cyt_c_biogenesis"/>
</dbReference>
<sequence length="662" mass="73075">MIAEIGHFALIIALGLSVLASIYPLYGASAGNQMMMRTARPLTYGIFAMLSLSFVILCWAFYTNDFTLTYVASNSTSQLPWYYRITAVWGAHEGSLLLWVLIQAGWAAAVARFSRGMPLESVSRVLAVMGMISVGFLLFIIVTSNPFLRTLPYFPVEGRDLNPLLQDPGLIIHPPLLYMGYVGFSVAFAFSIASLMTGRLDTAWARWSRPWTIAAWSFLTLGIAIGSWWAYYELGWGGWWFWDPVENASLMPWLAGTALMHSLAVTEKRGTFKAWTVLLAISAFSLSLLGTFLVRSGVLVSVHAFASDPARGMFILGFLVVVIGGSLLLYALRGAQIRSRGNYSLLSRENLLLANNLLLVAGLIVVLVGTLLPLVHKQIGLGSVSIGAPFFNTLFTWLMVPFAFILGIGPLVRWKRDQLSSLKKPLILSGLFTVPFSVGVVYLFADKFQPFAALGVAMAVWIIVLQTYELYERATHRHTLAVGLGKLGRSHWAMVLGHLGLAVSVIGMALVSNYDLERDVRMAPGESIHVEGYDFKFAGLRDADGPNYDGYIADFNITKDGKYVTTLHAEKRFYSVARSMMTEAAIDSGITRDLYVAMGEKLGNEGAWAVRIYYKPFVNWIWFGAILMALGGAFAISDKRYRFRQKAKQPKSTAGKQVEVNG</sequence>
<evidence type="ECO:0000256" key="8">
    <source>
        <dbReference type="ARBA" id="ARBA00023136"/>
    </source>
</evidence>
<protein>
    <submittedName>
        <fullName evidence="13">C-type cytochrome biogenesis protein CcmF</fullName>
    </submittedName>
</protein>
<evidence type="ECO:0000256" key="5">
    <source>
        <dbReference type="ARBA" id="ARBA00022692"/>
    </source>
</evidence>
<feature type="transmembrane region" description="Helical" evidence="10">
    <location>
        <begin position="210"/>
        <end position="230"/>
    </location>
</feature>
<dbReference type="PRINTS" id="PR01411">
    <property type="entry name" value="CCMFBIOGNSIS"/>
</dbReference>
<feature type="transmembrane region" description="Helical" evidence="10">
    <location>
        <begin position="617"/>
        <end position="636"/>
    </location>
</feature>
<feature type="transmembrane region" description="Helical" evidence="10">
    <location>
        <begin position="250"/>
        <end position="267"/>
    </location>
</feature>
<feature type="transmembrane region" description="Helical" evidence="10">
    <location>
        <begin position="492"/>
        <end position="512"/>
    </location>
</feature>
<evidence type="ECO:0000313" key="14">
    <source>
        <dbReference type="Proteomes" id="UP000078503"/>
    </source>
</evidence>
<dbReference type="PANTHER" id="PTHR43653:SF1">
    <property type="entry name" value="CYTOCHROME C-TYPE BIOGENESIS PROTEIN CCMF"/>
    <property type="match status" value="1"/>
</dbReference>